<dbReference type="PANTHER" id="PTHR31529">
    <property type="entry name" value="LOB DOMAIN CONTAINING PROTEIN"/>
    <property type="match status" value="1"/>
</dbReference>
<sequence>MAESQRGDAVPNGQRKGTGKRATTTPHVSVAADAMANATSSSSSAPCGACKFLRRKCVNACIFAPHFGSDQGAARFVAVLSHIPVNRRQDALVTVSYGAQARLSDPVHGCVSTVLALQLQVASLQVKLAMVQMQLINSRVAVANALQISQQQHQQQPQQLQHIALLQPVYSNSNSSACDNLVNINSFTTNFDIPTETAPSSHSLDLEPFQLPGHRMKMKMMKKRVEIWFPLPTLCFKEDKIHHTITKAKQRH</sequence>
<dbReference type="GO" id="GO:0045893">
    <property type="term" value="P:positive regulation of DNA-templated transcription"/>
    <property type="evidence" value="ECO:0007669"/>
    <property type="project" value="TreeGrafter"/>
</dbReference>
<feature type="domain" description="LOB" evidence="3">
    <location>
        <begin position="45"/>
        <end position="135"/>
    </location>
</feature>
<accession>A0AAN8W619</accession>
<name>A0AAN8W619_9MAGN</name>
<evidence type="ECO:0000313" key="4">
    <source>
        <dbReference type="EMBL" id="KAK6942456.1"/>
    </source>
</evidence>
<dbReference type="GO" id="GO:0005634">
    <property type="term" value="C:nucleus"/>
    <property type="evidence" value="ECO:0007669"/>
    <property type="project" value="TreeGrafter"/>
</dbReference>
<dbReference type="AlphaFoldDB" id="A0AAN8W619"/>
<dbReference type="PANTHER" id="PTHR31529:SF12">
    <property type="entry name" value="LOB DOMAIN-CONTAINING PROTEIN 20"/>
    <property type="match status" value="1"/>
</dbReference>
<dbReference type="InterPro" id="IPR004883">
    <property type="entry name" value="LOB"/>
</dbReference>
<gene>
    <name evidence="4" type="ORF">RJ641_027833</name>
</gene>
<keyword evidence="5" id="KW-1185">Reference proteome</keyword>
<evidence type="ECO:0000259" key="3">
    <source>
        <dbReference type="PROSITE" id="PS50891"/>
    </source>
</evidence>
<evidence type="ECO:0000313" key="5">
    <source>
        <dbReference type="Proteomes" id="UP001370490"/>
    </source>
</evidence>
<feature type="region of interest" description="Disordered" evidence="2">
    <location>
        <begin position="1"/>
        <end position="26"/>
    </location>
</feature>
<comment type="caution">
    <text evidence="4">The sequence shown here is derived from an EMBL/GenBank/DDBJ whole genome shotgun (WGS) entry which is preliminary data.</text>
</comment>
<dbReference type="Pfam" id="PF03195">
    <property type="entry name" value="LOB"/>
    <property type="match status" value="1"/>
</dbReference>
<reference evidence="4 5" key="1">
    <citation type="submission" date="2023-12" db="EMBL/GenBank/DDBJ databases">
        <title>A high-quality genome assembly for Dillenia turbinata (Dilleniales).</title>
        <authorList>
            <person name="Chanderbali A."/>
        </authorList>
    </citation>
    <scope>NUCLEOTIDE SEQUENCE [LARGE SCALE GENOMIC DNA]</scope>
    <source>
        <strain evidence="4">LSX21</strain>
        <tissue evidence="4">Leaf</tissue>
    </source>
</reference>
<dbReference type="PROSITE" id="PS50891">
    <property type="entry name" value="LOB"/>
    <property type="match status" value="1"/>
</dbReference>
<protein>
    <submittedName>
        <fullName evidence="4">Lateral organ boundaries, LOB</fullName>
    </submittedName>
</protein>
<dbReference type="GO" id="GO:0009755">
    <property type="term" value="P:hormone-mediated signaling pathway"/>
    <property type="evidence" value="ECO:0007669"/>
    <property type="project" value="TreeGrafter"/>
</dbReference>
<dbReference type="EMBL" id="JBAMMX010000004">
    <property type="protein sequence ID" value="KAK6942456.1"/>
    <property type="molecule type" value="Genomic_DNA"/>
</dbReference>
<organism evidence="4 5">
    <name type="scientific">Dillenia turbinata</name>
    <dbReference type="NCBI Taxonomy" id="194707"/>
    <lineage>
        <taxon>Eukaryota</taxon>
        <taxon>Viridiplantae</taxon>
        <taxon>Streptophyta</taxon>
        <taxon>Embryophyta</taxon>
        <taxon>Tracheophyta</taxon>
        <taxon>Spermatophyta</taxon>
        <taxon>Magnoliopsida</taxon>
        <taxon>eudicotyledons</taxon>
        <taxon>Gunneridae</taxon>
        <taxon>Pentapetalae</taxon>
        <taxon>Dilleniales</taxon>
        <taxon>Dilleniaceae</taxon>
        <taxon>Dillenia</taxon>
    </lineage>
</organism>
<proteinExistence type="inferred from homology"/>
<feature type="non-terminal residue" evidence="4">
    <location>
        <position position="252"/>
    </location>
</feature>
<dbReference type="Proteomes" id="UP001370490">
    <property type="component" value="Unassembled WGS sequence"/>
</dbReference>
<comment type="similarity">
    <text evidence="1">Belongs to the LOB domain-containing protein family.</text>
</comment>
<evidence type="ECO:0000256" key="1">
    <source>
        <dbReference type="ARBA" id="ARBA00005474"/>
    </source>
</evidence>
<evidence type="ECO:0000256" key="2">
    <source>
        <dbReference type="SAM" id="MobiDB-lite"/>
    </source>
</evidence>